<evidence type="ECO:0000313" key="4">
    <source>
        <dbReference type="Proteomes" id="UP000249633"/>
    </source>
</evidence>
<reference evidence="3 4" key="1">
    <citation type="submission" date="2017-08" db="EMBL/GenBank/DDBJ databases">
        <title>Infants hospitalized years apart are colonized by the same room-sourced microbial strains.</title>
        <authorList>
            <person name="Brooks B."/>
            <person name="Olm M.R."/>
            <person name="Firek B.A."/>
            <person name="Baker R."/>
            <person name="Thomas B.C."/>
            <person name="Morowitz M.J."/>
            <person name="Banfield J.F."/>
        </authorList>
    </citation>
    <scope>NUCLEOTIDE SEQUENCE [LARGE SCALE GENOMIC DNA]</scope>
    <source>
        <strain evidence="3">S2_012_000_R2_81</strain>
    </source>
</reference>
<feature type="chain" id="PRO_5015916280" description="Ice-binding protein C-terminal domain-containing protein" evidence="1">
    <location>
        <begin position="24"/>
        <end position="189"/>
    </location>
</feature>
<feature type="signal peptide" evidence="1">
    <location>
        <begin position="1"/>
        <end position="23"/>
    </location>
</feature>
<dbReference type="Gene3D" id="2.60.120.260">
    <property type="entry name" value="Galactose-binding domain-like"/>
    <property type="match status" value="1"/>
</dbReference>
<keyword evidence="1" id="KW-0732">Signal</keyword>
<sequence length="189" mass="19616">MAIKTKQYLALAALGLALSAAQASSVELSLLSATAGVTNAAAAVDGFVPANGTPWQTTAAWWQSTSDAIVFSFDQAYHLSSATVTADWNDVYRFYVSQDGVNFTPLFTVSGLFDQNAVSSGQVTMTASFAATAEAYQYLKVQALMGDNAFALGEISLNGTVAAVPEPGTLAFMAGGLGLLALAARRRKA</sequence>
<evidence type="ECO:0000256" key="1">
    <source>
        <dbReference type="SAM" id="SignalP"/>
    </source>
</evidence>
<accession>A0A2W5D803</accession>
<comment type="caution">
    <text evidence="3">The sequence shown here is derived from an EMBL/GenBank/DDBJ whole genome shotgun (WGS) entry which is preliminary data.</text>
</comment>
<feature type="domain" description="Ice-binding protein C-terminal" evidence="2">
    <location>
        <begin position="163"/>
        <end position="187"/>
    </location>
</feature>
<dbReference type="InterPro" id="IPR008979">
    <property type="entry name" value="Galactose-bd-like_sf"/>
</dbReference>
<dbReference type="SUPFAM" id="SSF49785">
    <property type="entry name" value="Galactose-binding domain-like"/>
    <property type="match status" value="1"/>
</dbReference>
<proteinExistence type="predicted"/>
<dbReference type="NCBIfam" id="TIGR02595">
    <property type="entry name" value="PEP_CTERM"/>
    <property type="match status" value="1"/>
</dbReference>
<dbReference type="InterPro" id="IPR013424">
    <property type="entry name" value="Ice-binding_C"/>
</dbReference>
<dbReference type="AlphaFoldDB" id="A0A2W5D803"/>
<evidence type="ECO:0000259" key="2">
    <source>
        <dbReference type="Pfam" id="PF07589"/>
    </source>
</evidence>
<dbReference type="Pfam" id="PF07589">
    <property type="entry name" value="PEP-CTERM"/>
    <property type="match status" value="1"/>
</dbReference>
<dbReference type="EMBL" id="QFOD01000026">
    <property type="protein sequence ID" value="PZP27901.1"/>
    <property type="molecule type" value="Genomic_DNA"/>
</dbReference>
<dbReference type="Proteomes" id="UP000249633">
    <property type="component" value="Unassembled WGS sequence"/>
</dbReference>
<organism evidence="3 4">
    <name type="scientific">Roseateles depolymerans</name>
    <dbReference type="NCBI Taxonomy" id="76731"/>
    <lineage>
        <taxon>Bacteria</taxon>
        <taxon>Pseudomonadati</taxon>
        <taxon>Pseudomonadota</taxon>
        <taxon>Betaproteobacteria</taxon>
        <taxon>Burkholderiales</taxon>
        <taxon>Sphaerotilaceae</taxon>
        <taxon>Roseateles</taxon>
    </lineage>
</organism>
<gene>
    <name evidence="3" type="ORF">DI603_20620</name>
</gene>
<evidence type="ECO:0000313" key="3">
    <source>
        <dbReference type="EMBL" id="PZP27901.1"/>
    </source>
</evidence>
<name>A0A2W5D803_9BURK</name>
<protein>
    <recommendedName>
        <fullName evidence="2">Ice-binding protein C-terminal domain-containing protein</fullName>
    </recommendedName>
</protein>